<feature type="compositionally biased region" description="Basic and acidic residues" evidence="7">
    <location>
        <begin position="286"/>
        <end position="309"/>
    </location>
</feature>
<comment type="function">
    <text evidence="5">Involved in double-stranded break repair. Plays a central role in genetic recombination and DNA repair by promoting the annealing of complementary single-stranded DNA and by stimulation of the RAD51 recombinase.</text>
</comment>
<evidence type="ECO:0000256" key="7">
    <source>
        <dbReference type="SAM" id="MobiDB-lite"/>
    </source>
</evidence>
<dbReference type="GO" id="GO:0010792">
    <property type="term" value="P:DNA double-strand break processing involved in repair via single-strand annealing"/>
    <property type="evidence" value="ECO:0007669"/>
    <property type="project" value="UniProtKB-ARBA"/>
</dbReference>
<evidence type="ECO:0000313" key="9">
    <source>
        <dbReference type="Proteomes" id="UP000694383"/>
    </source>
</evidence>
<dbReference type="SUPFAM" id="SSF54768">
    <property type="entry name" value="dsRNA-binding domain-like"/>
    <property type="match status" value="1"/>
</dbReference>
<keyword evidence="2" id="KW-0227">DNA damage</keyword>
<evidence type="ECO:0000256" key="4">
    <source>
        <dbReference type="ARBA" id="ARBA00023204"/>
    </source>
</evidence>
<dbReference type="InterPro" id="IPR042525">
    <property type="entry name" value="Rad52_Rad59_Rad22_sf"/>
</dbReference>
<evidence type="ECO:0000256" key="6">
    <source>
        <dbReference type="ARBA" id="ARBA00073403"/>
    </source>
</evidence>
<feature type="compositionally biased region" description="Basic and acidic residues" evidence="7">
    <location>
        <begin position="177"/>
        <end position="192"/>
    </location>
</feature>
<protein>
    <recommendedName>
        <fullName evidence="6">DNA repair protein RAD52 homolog</fullName>
    </recommendedName>
</protein>
<keyword evidence="9" id="KW-1185">Reference proteome</keyword>
<dbReference type="NCBIfam" id="TIGR00607">
    <property type="entry name" value="rad52"/>
    <property type="match status" value="1"/>
</dbReference>
<dbReference type="InterPro" id="IPR007232">
    <property type="entry name" value="Rad52_Rad59_Rad22"/>
</dbReference>
<dbReference type="Pfam" id="PF04098">
    <property type="entry name" value="Rad52_Rad22"/>
    <property type="match status" value="1"/>
</dbReference>
<evidence type="ECO:0000313" key="8">
    <source>
        <dbReference type="Ensembl" id="ENSOSIP00000000326.1"/>
    </source>
</evidence>
<accession>A0A8C7WM06</accession>
<dbReference type="Gene3D" id="3.30.390.80">
    <property type="entry name" value="DNA repair protein Rad52/59/22"/>
    <property type="match status" value="1"/>
</dbReference>
<evidence type="ECO:0000256" key="1">
    <source>
        <dbReference type="ARBA" id="ARBA00006638"/>
    </source>
</evidence>
<dbReference type="PANTHER" id="PTHR12132">
    <property type="entry name" value="DNA REPAIR AND RECOMBINATION PROTEIN RAD52, RAD59"/>
    <property type="match status" value="1"/>
</dbReference>
<dbReference type="GO" id="GO:0005634">
    <property type="term" value="C:nucleus"/>
    <property type="evidence" value="ECO:0007669"/>
    <property type="project" value="InterPro"/>
</dbReference>
<evidence type="ECO:0000256" key="3">
    <source>
        <dbReference type="ARBA" id="ARBA00023172"/>
    </source>
</evidence>
<keyword evidence="3" id="KW-0233">DNA recombination</keyword>
<name>A0A8C7WM06_9TELE</name>
<evidence type="ECO:0000256" key="2">
    <source>
        <dbReference type="ARBA" id="ARBA00022763"/>
    </source>
</evidence>
<comment type="similarity">
    <text evidence="1">Belongs to the RAD52 family.</text>
</comment>
<feature type="region of interest" description="Disordered" evidence="7">
    <location>
        <begin position="168"/>
        <end position="192"/>
    </location>
</feature>
<dbReference type="InterPro" id="IPR041247">
    <property type="entry name" value="Rad52_fam"/>
</dbReference>
<evidence type="ECO:0000256" key="5">
    <source>
        <dbReference type="ARBA" id="ARBA00053354"/>
    </source>
</evidence>
<dbReference type="GO" id="GO:0000730">
    <property type="term" value="P:DNA recombinase assembly"/>
    <property type="evidence" value="ECO:0007669"/>
    <property type="project" value="InterPro"/>
</dbReference>
<feature type="compositionally biased region" description="Polar residues" evidence="7">
    <location>
        <begin position="222"/>
        <end position="236"/>
    </location>
</feature>
<dbReference type="InterPro" id="IPR004585">
    <property type="entry name" value="DNA_recomb/repair_Rad52"/>
</dbReference>
<reference evidence="8" key="1">
    <citation type="submission" date="2025-08" db="UniProtKB">
        <authorList>
            <consortium name="Ensembl"/>
        </authorList>
    </citation>
    <scope>IDENTIFICATION</scope>
</reference>
<feature type="region of interest" description="Disordered" evidence="7">
    <location>
        <begin position="222"/>
        <end position="258"/>
    </location>
</feature>
<dbReference type="PANTHER" id="PTHR12132:SF1">
    <property type="entry name" value="DNA REPAIR PROTEIN RAD52 HOMOLOG"/>
    <property type="match status" value="1"/>
</dbReference>
<organism evidence="8 9">
    <name type="scientific">Oryzias sinensis</name>
    <name type="common">Chinese medaka</name>
    <dbReference type="NCBI Taxonomy" id="183150"/>
    <lineage>
        <taxon>Eukaryota</taxon>
        <taxon>Metazoa</taxon>
        <taxon>Chordata</taxon>
        <taxon>Craniata</taxon>
        <taxon>Vertebrata</taxon>
        <taxon>Euteleostomi</taxon>
        <taxon>Actinopterygii</taxon>
        <taxon>Neopterygii</taxon>
        <taxon>Teleostei</taxon>
        <taxon>Neoteleostei</taxon>
        <taxon>Acanthomorphata</taxon>
        <taxon>Ovalentaria</taxon>
        <taxon>Atherinomorphae</taxon>
        <taxon>Beloniformes</taxon>
        <taxon>Adrianichthyidae</taxon>
        <taxon>Oryziinae</taxon>
        <taxon>Oryzias</taxon>
    </lineage>
</organism>
<dbReference type="GeneTree" id="ENSGT00390000008766"/>
<sequence length="444" mass="49173">MSAEERSFPAPTKFGQCTFTAEEYQAVHNALRQKLGPEYISTRMAGGGQKVCYIEGHRVIGLANEMFGYNGWSHSISQQNVDFVDLVNGRFYVGVSAFVKVQLKDGSFHEDVGYGVSEGLKSKALSLEKARKEAVTDGMKRALKCFGNALGNCILDKEYLLAINKIPRQPPAPLDPAKTKRSEGEPSIEKARFSSLGREEKLLCAAGSSRMPLEPRVLNQNQSELHTPSAASSVPNVKSEDAGSRSFGSEAHTDPKHLRKLRQQELQQKFKKEMEAKKLQQNLDQVKTEESPAPGERRSSGGHSGELRSSESISTENHSSSKDPCLAGSVKQNKSPQEDRMATCASYTFCFGSSLKMIPSSGISLWMELMSRTFPRAARLPKGSRPALPVITRCRLAVRRLRELQADLPDLWWTTWHTTRLCTDPSIIREDQVKPTVHTETGST</sequence>
<keyword evidence="4" id="KW-0234">DNA repair</keyword>
<dbReference type="AlphaFoldDB" id="A0A8C7WM06"/>
<dbReference type="GO" id="GO:0034599">
    <property type="term" value="P:cellular response to oxidative stress"/>
    <property type="evidence" value="ECO:0007669"/>
    <property type="project" value="UniProtKB-ARBA"/>
</dbReference>
<proteinExistence type="inferred from homology"/>
<dbReference type="GO" id="GO:0006312">
    <property type="term" value="P:mitotic recombination"/>
    <property type="evidence" value="ECO:0007669"/>
    <property type="project" value="TreeGrafter"/>
</dbReference>
<feature type="region of interest" description="Disordered" evidence="7">
    <location>
        <begin position="274"/>
        <end position="338"/>
    </location>
</feature>
<dbReference type="FunFam" id="3.30.390.80:FF:000001">
    <property type="entry name" value="DNA repair protein RAD52 homolog"/>
    <property type="match status" value="1"/>
</dbReference>
<dbReference type="Ensembl" id="ENSOSIT00000000343.1">
    <property type="protein sequence ID" value="ENSOSIP00000000326.1"/>
    <property type="gene ID" value="ENSOSIG00000000212.1"/>
</dbReference>
<reference evidence="8" key="2">
    <citation type="submission" date="2025-09" db="UniProtKB">
        <authorList>
            <consortium name="Ensembl"/>
        </authorList>
    </citation>
    <scope>IDENTIFICATION</scope>
</reference>
<dbReference type="Proteomes" id="UP000694383">
    <property type="component" value="Unplaced"/>
</dbReference>